<proteinExistence type="predicted"/>
<dbReference type="RefSeq" id="WP_310343616.1">
    <property type="nucleotide sequence ID" value="NZ_JAVDXQ010000002.1"/>
</dbReference>
<evidence type="ECO:0000256" key="5">
    <source>
        <dbReference type="SAM" id="Phobius"/>
    </source>
</evidence>
<feature type="transmembrane region" description="Helical" evidence="5">
    <location>
        <begin position="21"/>
        <end position="46"/>
    </location>
</feature>
<evidence type="ECO:0000259" key="6">
    <source>
        <dbReference type="Pfam" id="PF06803"/>
    </source>
</evidence>
<dbReference type="EMBL" id="JAVDXQ010000002">
    <property type="protein sequence ID" value="MDR7296330.1"/>
    <property type="molecule type" value="Genomic_DNA"/>
</dbReference>
<organism evidence="7 8">
    <name type="scientific">Pelomonas aquatica</name>
    <dbReference type="NCBI Taxonomy" id="431058"/>
    <lineage>
        <taxon>Bacteria</taxon>
        <taxon>Pseudomonadati</taxon>
        <taxon>Pseudomonadota</taxon>
        <taxon>Betaproteobacteria</taxon>
        <taxon>Burkholderiales</taxon>
        <taxon>Sphaerotilaceae</taxon>
        <taxon>Roseateles</taxon>
    </lineage>
</organism>
<dbReference type="InterPro" id="IPR010652">
    <property type="entry name" value="DUF1232"/>
</dbReference>
<keyword evidence="2 5" id="KW-0812">Transmembrane</keyword>
<comment type="caution">
    <text evidence="7">The sequence shown here is derived from an EMBL/GenBank/DDBJ whole genome shotgun (WGS) entry which is preliminary data.</text>
</comment>
<keyword evidence="8" id="KW-1185">Reference proteome</keyword>
<name>A0ABU1Z6T1_9BURK</name>
<feature type="transmembrane region" description="Helical" evidence="5">
    <location>
        <begin position="66"/>
        <end position="84"/>
    </location>
</feature>
<feature type="domain" description="DUF1232" evidence="6">
    <location>
        <begin position="34"/>
        <end position="69"/>
    </location>
</feature>
<keyword evidence="3 5" id="KW-1133">Transmembrane helix</keyword>
<evidence type="ECO:0000313" key="8">
    <source>
        <dbReference type="Proteomes" id="UP001180536"/>
    </source>
</evidence>
<keyword evidence="4 5" id="KW-0472">Membrane</keyword>
<feature type="transmembrane region" description="Helical" evidence="5">
    <location>
        <begin position="105"/>
        <end position="127"/>
    </location>
</feature>
<reference evidence="7 8" key="1">
    <citation type="submission" date="2023-07" db="EMBL/GenBank/DDBJ databases">
        <title>Sorghum-associated microbial communities from plants grown in Nebraska, USA.</title>
        <authorList>
            <person name="Schachtman D."/>
        </authorList>
    </citation>
    <scope>NUCLEOTIDE SEQUENCE [LARGE SCALE GENOMIC DNA]</scope>
    <source>
        <strain evidence="7 8">BE310</strain>
    </source>
</reference>
<evidence type="ECO:0000256" key="3">
    <source>
        <dbReference type="ARBA" id="ARBA00022989"/>
    </source>
</evidence>
<sequence>MSFLASTRAWARRLKRDALTLWFARTDPATPWAAKLLAALVVAYALSPIDLIPDFIPVLGYLDDVLLLPALIWLALRLLPPAVVQASRARAEQWMAEAGARPRSLVGGIVIVLVWLALGTALGVWLMRR</sequence>
<dbReference type="Pfam" id="PF06803">
    <property type="entry name" value="DUF1232"/>
    <property type="match status" value="1"/>
</dbReference>
<evidence type="ECO:0000256" key="1">
    <source>
        <dbReference type="ARBA" id="ARBA00004127"/>
    </source>
</evidence>
<protein>
    <submittedName>
        <fullName evidence="7">Uncharacterized membrane protein YkvA (DUF1232 family)</fullName>
    </submittedName>
</protein>
<dbReference type="Proteomes" id="UP001180536">
    <property type="component" value="Unassembled WGS sequence"/>
</dbReference>
<evidence type="ECO:0000313" key="7">
    <source>
        <dbReference type="EMBL" id="MDR7296330.1"/>
    </source>
</evidence>
<accession>A0ABU1Z6T1</accession>
<evidence type="ECO:0000256" key="2">
    <source>
        <dbReference type="ARBA" id="ARBA00022692"/>
    </source>
</evidence>
<evidence type="ECO:0000256" key="4">
    <source>
        <dbReference type="ARBA" id="ARBA00023136"/>
    </source>
</evidence>
<comment type="subcellular location">
    <subcellularLocation>
        <location evidence="1">Endomembrane system</location>
        <topology evidence="1">Multi-pass membrane protein</topology>
    </subcellularLocation>
</comment>
<gene>
    <name evidence="7" type="ORF">J2X16_001669</name>
</gene>